<sequence length="126" mass="13107">MLYAAAPNLAGMRTNAVTKMGLGWANLIDVCLSANTSDLSLFCSADPTEEALQIFSDIVVDLGDEGISVVEWTIGGTNAANFAVAFTGDLQQAIELGCEGSGTACPDPVVTINSIWNYGGHLNPKP</sequence>
<dbReference type="EMBL" id="MU069759">
    <property type="protein sequence ID" value="KAF5834393.1"/>
    <property type="molecule type" value="Genomic_DNA"/>
</dbReference>
<reference evidence="1" key="1">
    <citation type="submission" date="2017-08" db="EMBL/GenBank/DDBJ databases">
        <authorList>
            <person name="Polle J.E."/>
            <person name="Barry K."/>
            <person name="Cushman J."/>
            <person name="Schmutz J."/>
            <person name="Tran D."/>
            <person name="Hathwaick L.T."/>
            <person name="Yim W.C."/>
            <person name="Jenkins J."/>
            <person name="Mckie-Krisberg Z.M."/>
            <person name="Prochnik S."/>
            <person name="Lindquist E."/>
            <person name="Dockter R.B."/>
            <person name="Adam C."/>
            <person name="Molina H."/>
            <person name="Bunkerborg J."/>
            <person name="Jin E."/>
            <person name="Buchheim M."/>
            <person name="Magnuson J."/>
        </authorList>
    </citation>
    <scope>NUCLEOTIDE SEQUENCE</scope>
    <source>
        <strain evidence="1">CCAP 19/18</strain>
    </source>
</reference>
<evidence type="ECO:0000313" key="2">
    <source>
        <dbReference type="Proteomes" id="UP000815325"/>
    </source>
</evidence>
<proteinExistence type="predicted"/>
<comment type="caution">
    <text evidence="1">The sequence shown here is derived from an EMBL/GenBank/DDBJ whole genome shotgun (WGS) entry which is preliminary data.</text>
</comment>
<evidence type="ECO:0000313" key="1">
    <source>
        <dbReference type="EMBL" id="KAF5834393.1"/>
    </source>
</evidence>
<name>A0ABQ7GIE6_DUNSA</name>
<accession>A0ABQ7GIE6</accession>
<gene>
    <name evidence="1" type="ORF">DUNSADRAFT_8948</name>
</gene>
<dbReference type="Proteomes" id="UP000815325">
    <property type="component" value="Unassembled WGS sequence"/>
</dbReference>
<keyword evidence="2" id="KW-1185">Reference proteome</keyword>
<organism evidence="1 2">
    <name type="scientific">Dunaliella salina</name>
    <name type="common">Green alga</name>
    <name type="synonym">Protococcus salinus</name>
    <dbReference type="NCBI Taxonomy" id="3046"/>
    <lineage>
        <taxon>Eukaryota</taxon>
        <taxon>Viridiplantae</taxon>
        <taxon>Chlorophyta</taxon>
        <taxon>core chlorophytes</taxon>
        <taxon>Chlorophyceae</taxon>
        <taxon>CS clade</taxon>
        <taxon>Chlamydomonadales</taxon>
        <taxon>Dunaliellaceae</taxon>
        <taxon>Dunaliella</taxon>
    </lineage>
</organism>
<protein>
    <submittedName>
        <fullName evidence="1">Uncharacterized protein</fullName>
    </submittedName>
</protein>